<keyword evidence="3" id="KW-1185">Reference proteome</keyword>
<accession>A0AB34FV05</accession>
<reference evidence="2" key="1">
    <citation type="submission" date="2023-01" db="EMBL/GenBank/DDBJ databases">
        <title>The growth and conidiation of Purpureocillium lavendulum are regulated by nitrogen source and histone H3K14 acetylation.</title>
        <authorList>
            <person name="Tang P."/>
            <person name="Han J."/>
            <person name="Zhang C."/>
            <person name="Tang P."/>
            <person name="Qi F."/>
            <person name="Zhang K."/>
            <person name="Liang L."/>
        </authorList>
    </citation>
    <scope>NUCLEOTIDE SEQUENCE</scope>
    <source>
        <strain evidence="2">YMF1.00683</strain>
    </source>
</reference>
<organism evidence="2 3">
    <name type="scientific">Purpureocillium lavendulum</name>
    <dbReference type="NCBI Taxonomy" id="1247861"/>
    <lineage>
        <taxon>Eukaryota</taxon>
        <taxon>Fungi</taxon>
        <taxon>Dikarya</taxon>
        <taxon>Ascomycota</taxon>
        <taxon>Pezizomycotina</taxon>
        <taxon>Sordariomycetes</taxon>
        <taxon>Hypocreomycetidae</taxon>
        <taxon>Hypocreales</taxon>
        <taxon>Ophiocordycipitaceae</taxon>
        <taxon>Purpureocillium</taxon>
    </lineage>
</organism>
<feature type="compositionally biased region" description="Polar residues" evidence="1">
    <location>
        <begin position="41"/>
        <end position="57"/>
    </location>
</feature>
<evidence type="ECO:0000313" key="3">
    <source>
        <dbReference type="Proteomes" id="UP001163105"/>
    </source>
</evidence>
<feature type="compositionally biased region" description="Low complexity" evidence="1">
    <location>
        <begin position="8"/>
        <end position="40"/>
    </location>
</feature>
<comment type="caution">
    <text evidence="2">The sequence shown here is derived from an EMBL/GenBank/DDBJ whole genome shotgun (WGS) entry which is preliminary data.</text>
</comment>
<feature type="region of interest" description="Disordered" evidence="1">
    <location>
        <begin position="1"/>
        <end position="97"/>
    </location>
</feature>
<feature type="compositionally biased region" description="Low complexity" evidence="1">
    <location>
        <begin position="67"/>
        <end position="77"/>
    </location>
</feature>
<dbReference type="EMBL" id="JAQHRD010000003">
    <property type="protein sequence ID" value="KAJ6442928.1"/>
    <property type="molecule type" value="Genomic_DNA"/>
</dbReference>
<dbReference type="Proteomes" id="UP001163105">
    <property type="component" value="Unassembled WGS sequence"/>
</dbReference>
<gene>
    <name evidence="2" type="ORF">O9K51_04106</name>
</gene>
<protein>
    <submittedName>
        <fullName evidence="2">Metallo-dependent phosphatase</fullName>
    </submittedName>
</protein>
<evidence type="ECO:0000313" key="2">
    <source>
        <dbReference type="EMBL" id="KAJ6442928.1"/>
    </source>
</evidence>
<dbReference type="AlphaFoldDB" id="A0AB34FV05"/>
<name>A0AB34FV05_9HYPO</name>
<sequence length="852" mass="94624">MPRKRGNNKANRAGGGSSATPSGSSTSNSALSAAASSTATQGPSERTASTSNRNARSARNGPARANGSSSVGTVVGSAAPTWGAPQNKKKGGKGKEPVVRDCSRLVIRQIQLGEPGIEKYDIVLSRAALKGRNFHHAVANLTRAEIIDNYGNLVNRYTTLRPSVQEYVAGVKYKNQIVSQSRSLTRCFLIFRDSLMSGRFDADQNEEWDREENKLAQVLNTVDIGGLVAQTMFASGYRAILSAATTSTQSWSAITHSSKIWDFFAGDFHTNGPANVFIAVSPEYTLGEIRRAIAADPYRFSADNSSTGWFFEAADVEQEIYLSIQTLHRRLTANPNLKLQLGAQSDEIAHYIPMVVDVDRIPRRSPLACATAVQVFRSSANFDLNRLQAMRKSPPRPAEAFHPLPQSKEANLHPVNKILSQANILKVLHFHKTPLLDRRLLAIILRACPGVEMLGVYDCPLIHFGDILCLLDLVHEVNRDRRANGKPLIKALDFYPSFHEGCPYVNTWAETYGISWGALPVEIVQRGSFCIVLKAFMKAHAMKLDLLFSKEGSLLSFLFKLPQYFLAMATFLDACHRLVDLPKRRRKRNNDNARRQAIYDLLKPVRVGLENVKNDWPTYYINNMAETFVFCSSCGYEVVEEFFTTSSMRDRPHSRYCSGCILQFKLDEDPGQLRCEKRGILTTLFPDWKKQEHNFDAPLAGPGSGLIKLKTTKTVRKPAPSVITVNGMMVGVDAPQELELVRDSKLPDDSLQNLPSLSDLLKGPASKQTWSVARHEANGLDLYSRLLWSLRFSGATMPTEEGEEQVAVTRFDGALPDHIHERQPPNYGHNFDPCRTMSSVLAMGRRGLYDGM</sequence>
<proteinExistence type="predicted"/>
<evidence type="ECO:0000256" key="1">
    <source>
        <dbReference type="SAM" id="MobiDB-lite"/>
    </source>
</evidence>